<name>A0AAW1G322_ZOAVI</name>
<evidence type="ECO:0000259" key="5">
    <source>
        <dbReference type="Pfam" id="PF03719"/>
    </source>
</evidence>
<feature type="compositionally biased region" description="Polar residues" evidence="4">
    <location>
        <begin position="32"/>
        <end position="41"/>
    </location>
</feature>
<comment type="caution">
    <text evidence="6">The sequence shown here is derived from an EMBL/GenBank/DDBJ whole genome shotgun (WGS) entry which is preliminary data.</text>
</comment>
<accession>A0AAW1G322</accession>
<keyword evidence="2" id="KW-0689">Ribosomal protein</keyword>
<dbReference type="PANTHER" id="PTHR48277">
    <property type="entry name" value="MITOCHONDRIAL RIBOSOMAL PROTEIN S5"/>
    <property type="match status" value="1"/>
</dbReference>
<dbReference type="FunFam" id="3.30.230.10:FF:000002">
    <property type="entry name" value="30S ribosomal protein S5"/>
    <property type="match status" value="1"/>
</dbReference>
<dbReference type="AlphaFoldDB" id="A0AAW1G322"/>
<protein>
    <recommendedName>
        <fullName evidence="5">Small ribosomal subunit protein uS5 C-terminal domain-containing protein</fullName>
    </recommendedName>
</protein>
<dbReference type="GO" id="GO:0015935">
    <property type="term" value="C:small ribosomal subunit"/>
    <property type="evidence" value="ECO:0007669"/>
    <property type="project" value="UniProtKB-ARBA"/>
</dbReference>
<dbReference type="EMBL" id="JBCEZU010000002">
    <property type="protein sequence ID" value="KAK9541152.1"/>
    <property type="molecule type" value="Genomic_DNA"/>
</dbReference>
<evidence type="ECO:0000256" key="3">
    <source>
        <dbReference type="ARBA" id="ARBA00023274"/>
    </source>
</evidence>
<feature type="compositionally biased region" description="Polar residues" evidence="4">
    <location>
        <begin position="1"/>
        <end position="11"/>
    </location>
</feature>
<feature type="domain" description="Small ribosomal subunit protein uS5 C-terminal" evidence="5">
    <location>
        <begin position="69"/>
        <end position="137"/>
    </location>
</feature>
<sequence length="202" mass="23133">METTRPPSATTCRKDKMSSREQEGGARPFIWHQSTNEASHPSNRRRHVHSDTWRQQGPGDPVYHDIQSKFKRTTLRMKKQNDGYGLHCHRAVITLCRLIGIKDMYCKVEGSVNLLNITRALFTGLANQEIHQKLADKKQLHVVEYQAQRGPLPVVVASPRDGARPEPEPQDEIPNTRLNWDDVRAAQGIKRSLWAGVKRTIW</sequence>
<dbReference type="InterPro" id="IPR000851">
    <property type="entry name" value="Ribosomal_uS5"/>
</dbReference>
<dbReference type="PANTHER" id="PTHR48277:SF1">
    <property type="entry name" value="MITOCHONDRIAL RIBOSOMAL PROTEIN S5"/>
    <property type="match status" value="1"/>
</dbReference>
<dbReference type="InterPro" id="IPR005324">
    <property type="entry name" value="Ribosomal_uS5_C"/>
</dbReference>
<gene>
    <name evidence="6" type="ORF">VZT92_001219</name>
</gene>
<dbReference type="InterPro" id="IPR014721">
    <property type="entry name" value="Ribsml_uS5_D2-typ_fold_subgr"/>
</dbReference>
<proteinExistence type="inferred from homology"/>
<organism evidence="6 7">
    <name type="scientific">Zoarces viviparus</name>
    <name type="common">Viviparous eelpout</name>
    <name type="synonym">Blennius viviparus</name>
    <dbReference type="NCBI Taxonomy" id="48416"/>
    <lineage>
        <taxon>Eukaryota</taxon>
        <taxon>Metazoa</taxon>
        <taxon>Chordata</taxon>
        <taxon>Craniata</taxon>
        <taxon>Vertebrata</taxon>
        <taxon>Euteleostomi</taxon>
        <taxon>Actinopterygii</taxon>
        <taxon>Neopterygii</taxon>
        <taxon>Teleostei</taxon>
        <taxon>Neoteleostei</taxon>
        <taxon>Acanthomorphata</taxon>
        <taxon>Eupercaria</taxon>
        <taxon>Perciformes</taxon>
        <taxon>Cottioidei</taxon>
        <taxon>Zoarcales</taxon>
        <taxon>Zoarcidae</taxon>
        <taxon>Zoarcinae</taxon>
        <taxon>Zoarces</taxon>
    </lineage>
</organism>
<feature type="compositionally biased region" description="Basic and acidic residues" evidence="4">
    <location>
        <begin position="12"/>
        <end position="24"/>
    </location>
</feature>
<dbReference type="Gene3D" id="3.30.230.10">
    <property type="match status" value="1"/>
</dbReference>
<dbReference type="Pfam" id="PF03719">
    <property type="entry name" value="Ribosomal_S5_C"/>
    <property type="match status" value="1"/>
</dbReference>
<evidence type="ECO:0000313" key="7">
    <source>
        <dbReference type="Proteomes" id="UP001488805"/>
    </source>
</evidence>
<evidence type="ECO:0000256" key="4">
    <source>
        <dbReference type="SAM" id="MobiDB-lite"/>
    </source>
</evidence>
<comment type="similarity">
    <text evidence="1">Belongs to the universal ribosomal protein uS5 family.</text>
</comment>
<dbReference type="SUPFAM" id="SSF54211">
    <property type="entry name" value="Ribosomal protein S5 domain 2-like"/>
    <property type="match status" value="1"/>
</dbReference>
<feature type="region of interest" description="Disordered" evidence="4">
    <location>
        <begin position="1"/>
        <end position="60"/>
    </location>
</feature>
<dbReference type="GO" id="GO:0005737">
    <property type="term" value="C:cytoplasm"/>
    <property type="evidence" value="ECO:0007669"/>
    <property type="project" value="UniProtKB-ARBA"/>
</dbReference>
<dbReference type="InterPro" id="IPR020568">
    <property type="entry name" value="Ribosomal_Su5_D2-typ_SF"/>
</dbReference>
<evidence type="ECO:0000256" key="2">
    <source>
        <dbReference type="ARBA" id="ARBA00022980"/>
    </source>
</evidence>
<dbReference type="GO" id="GO:0003735">
    <property type="term" value="F:structural constituent of ribosome"/>
    <property type="evidence" value="ECO:0007669"/>
    <property type="project" value="InterPro"/>
</dbReference>
<evidence type="ECO:0000256" key="1">
    <source>
        <dbReference type="ARBA" id="ARBA00008945"/>
    </source>
</evidence>
<keyword evidence="3" id="KW-0687">Ribonucleoprotein</keyword>
<dbReference type="GO" id="GO:0006412">
    <property type="term" value="P:translation"/>
    <property type="evidence" value="ECO:0007669"/>
    <property type="project" value="InterPro"/>
</dbReference>
<dbReference type="Proteomes" id="UP001488805">
    <property type="component" value="Unassembled WGS sequence"/>
</dbReference>
<keyword evidence="7" id="KW-1185">Reference proteome</keyword>
<reference evidence="6 7" key="1">
    <citation type="journal article" date="2024" name="Genome Biol. Evol.">
        <title>Chromosome-level genome assembly of the viviparous eelpout Zoarces viviparus.</title>
        <authorList>
            <person name="Fuhrmann N."/>
            <person name="Brasseur M.V."/>
            <person name="Bakowski C.E."/>
            <person name="Podsiadlowski L."/>
            <person name="Prost S."/>
            <person name="Krehenwinkel H."/>
            <person name="Mayer C."/>
        </authorList>
    </citation>
    <scope>NUCLEOTIDE SEQUENCE [LARGE SCALE GENOMIC DNA]</scope>
    <source>
        <strain evidence="6">NO-MEL_2022_Ind0_liver</strain>
    </source>
</reference>
<dbReference type="GO" id="GO:0003723">
    <property type="term" value="F:RNA binding"/>
    <property type="evidence" value="ECO:0007669"/>
    <property type="project" value="InterPro"/>
</dbReference>
<evidence type="ECO:0000313" key="6">
    <source>
        <dbReference type="EMBL" id="KAK9541152.1"/>
    </source>
</evidence>